<evidence type="ECO:0000256" key="2">
    <source>
        <dbReference type="ARBA" id="ARBA00022692"/>
    </source>
</evidence>
<accession>A0A7S3P0P7</accession>
<feature type="compositionally biased region" description="Low complexity" evidence="5">
    <location>
        <begin position="464"/>
        <end position="481"/>
    </location>
</feature>
<evidence type="ECO:0000256" key="5">
    <source>
        <dbReference type="SAM" id="MobiDB-lite"/>
    </source>
</evidence>
<evidence type="ECO:0000256" key="6">
    <source>
        <dbReference type="SAM" id="Phobius"/>
    </source>
</evidence>
<evidence type="ECO:0000256" key="3">
    <source>
        <dbReference type="ARBA" id="ARBA00022989"/>
    </source>
</evidence>
<reference evidence="7" key="1">
    <citation type="submission" date="2021-01" db="EMBL/GenBank/DDBJ databases">
        <authorList>
            <person name="Corre E."/>
            <person name="Pelletier E."/>
            <person name="Niang G."/>
            <person name="Scheremetjew M."/>
            <person name="Finn R."/>
            <person name="Kale V."/>
            <person name="Holt S."/>
            <person name="Cochrane G."/>
            <person name="Meng A."/>
            <person name="Brown T."/>
            <person name="Cohen L."/>
        </authorList>
    </citation>
    <scope>NUCLEOTIDE SEQUENCE</scope>
    <source>
        <strain evidence="7">CCMP127</strain>
    </source>
</reference>
<evidence type="ECO:0000313" key="7">
    <source>
        <dbReference type="EMBL" id="CAE0404104.1"/>
    </source>
</evidence>
<keyword evidence="3 6" id="KW-1133">Transmembrane helix</keyword>
<dbReference type="PANTHER" id="PTHR23112:SF0">
    <property type="entry name" value="TRANSMEMBRANE PROTEIN 116"/>
    <property type="match status" value="1"/>
</dbReference>
<organism evidence="7">
    <name type="scientific">Amphora coffeiformis</name>
    <dbReference type="NCBI Taxonomy" id="265554"/>
    <lineage>
        <taxon>Eukaryota</taxon>
        <taxon>Sar</taxon>
        <taxon>Stramenopiles</taxon>
        <taxon>Ochrophyta</taxon>
        <taxon>Bacillariophyta</taxon>
        <taxon>Bacillariophyceae</taxon>
        <taxon>Bacillariophycidae</taxon>
        <taxon>Thalassiophysales</taxon>
        <taxon>Catenulaceae</taxon>
        <taxon>Amphora</taxon>
    </lineage>
</organism>
<sequence>MYQELFALMPLWICILAAGIALLLLYRHAVRVQEKTRLQAVQAKSPSSVHMEDCSSSLEGSDYHVNEETSPREHQNVDQHQQSTATQQVLHQSFWYLMAFYVTHIMSTLNWATGDSFFVVLVFQSLLNPLQGFLNLIVYRRPIFLKYRRQEESRLRAWYLALQWSFMMDKHGSSSAPEQPQQQISQQTLEHRSRQASSRYDSSLGAQEGSSSSSPSSADFYSDKASSGTIETSSSIKWGIADSEAVSAWHPSNRRIREWEAANGIHSTNNASGVSKMADFKTSFGKSSFAMPVGSLTHSWGAATLGGSSDFISSDDASCSTDDDSGIHRLPRTIPEGENEDASLAPPPSPCPLQKRLNSPSASSQASSISTISRAEKRRLKMAPNGPPILDDNSSTFDEDDEGRIDISMVPSSKPSPCPSHSSTTSSLSTLSTVERKKLRLASNGPPMFDDSSSGHFEEDPDESSTVPSPSTSLSSVSMSVNSEERILRLKGPPLVDQEDSSNVDEDFLEEAVMHRLVGNLSCDLNSTSTTSSNSHPSRRIANL</sequence>
<feature type="compositionally biased region" description="Low complexity" evidence="5">
    <location>
        <begin position="173"/>
        <end position="187"/>
    </location>
</feature>
<feature type="region of interest" description="Disordered" evidence="5">
    <location>
        <begin position="49"/>
        <end position="82"/>
    </location>
</feature>
<evidence type="ECO:0000256" key="4">
    <source>
        <dbReference type="ARBA" id="ARBA00023136"/>
    </source>
</evidence>
<protein>
    <submittedName>
        <fullName evidence="7">Uncharacterized protein</fullName>
    </submittedName>
</protein>
<feature type="compositionally biased region" description="Low complexity" evidence="5">
    <location>
        <begin position="526"/>
        <end position="535"/>
    </location>
</feature>
<dbReference type="GO" id="GO:0007189">
    <property type="term" value="P:adenylate cyclase-activating G protein-coupled receptor signaling pathway"/>
    <property type="evidence" value="ECO:0007669"/>
    <property type="project" value="TreeGrafter"/>
</dbReference>
<feature type="transmembrane region" description="Helical" evidence="6">
    <location>
        <begin position="94"/>
        <end position="112"/>
    </location>
</feature>
<feature type="region of interest" description="Disordered" evidence="5">
    <location>
        <begin position="171"/>
        <end position="226"/>
    </location>
</feature>
<gene>
    <name evidence="7" type="ORF">ACOF00016_LOCUS2281</name>
</gene>
<keyword evidence="4 6" id="KW-0472">Membrane</keyword>
<feature type="compositionally biased region" description="Low complexity" evidence="5">
    <location>
        <begin position="359"/>
        <end position="373"/>
    </location>
</feature>
<dbReference type="GO" id="GO:0005886">
    <property type="term" value="C:plasma membrane"/>
    <property type="evidence" value="ECO:0007669"/>
    <property type="project" value="TreeGrafter"/>
</dbReference>
<feature type="region of interest" description="Disordered" evidence="5">
    <location>
        <begin position="525"/>
        <end position="544"/>
    </location>
</feature>
<evidence type="ECO:0000256" key="1">
    <source>
        <dbReference type="ARBA" id="ARBA00004141"/>
    </source>
</evidence>
<keyword evidence="2 6" id="KW-0812">Transmembrane</keyword>
<feature type="compositionally biased region" description="Low complexity" evidence="5">
    <location>
        <begin position="202"/>
        <end position="220"/>
    </location>
</feature>
<dbReference type="GO" id="GO:0004930">
    <property type="term" value="F:G protein-coupled receptor activity"/>
    <property type="evidence" value="ECO:0007669"/>
    <property type="project" value="TreeGrafter"/>
</dbReference>
<feature type="transmembrane region" description="Helical" evidence="6">
    <location>
        <begin position="118"/>
        <end position="139"/>
    </location>
</feature>
<feature type="region of interest" description="Disordered" evidence="5">
    <location>
        <begin position="314"/>
        <end position="481"/>
    </location>
</feature>
<feature type="compositionally biased region" description="Basic and acidic residues" evidence="5">
    <location>
        <begin position="61"/>
        <end position="77"/>
    </location>
</feature>
<dbReference type="EMBL" id="HBIM01002610">
    <property type="protein sequence ID" value="CAE0404104.1"/>
    <property type="molecule type" value="Transcribed_RNA"/>
</dbReference>
<comment type="subcellular location">
    <subcellularLocation>
        <location evidence="1">Membrane</location>
        <topology evidence="1">Multi-pass membrane protein</topology>
    </subcellularLocation>
</comment>
<feature type="transmembrane region" description="Helical" evidence="6">
    <location>
        <begin position="6"/>
        <end position="26"/>
    </location>
</feature>
<feature type="compositionally biased region" description="Polar residues" evidence="5">
    <location>
        <begin position="49"/>
        <end position="59"/>
    </location>
</feature>
<feature type="compositionally biased region" description="Low complexity" evidence="5">
    <location>
        <begin position="411"/>
        <end position="433"/>
    </location>
</feature>
<dbReference type="AlphaFoldDB" id="A0A7S3P0P7"/>
<dbReference type="PANTHER" id="PTHR23112">
    <property type="entry name" value="G PROTEIN-COUPLED RECEPTOR 157-RELATED"/>
    <property type="match status" value="1"/>
</dbReference>
<proteinExistence type="predicted"/>
<name>A0A7S3P0P7_9STRA</name>